<keyword evidence="1" id="KW-0472">Membrane</keyword>
<keyword evidence="1" id="KW-0812">Transmembrane</keyword>
<name>A0ABU7P314_9ACTN</name>
<evidence type="ECO:0000256" key="1">
    <source>
        <dbReference type="SAM" id="Phobius"/>
    </source>
</evidence>
<comment type="caution">
    <text evidence="3">The sequence shown here is derived from an EMBL/GenBank/DDBJ whole genome shotgun (WGS) entry which is preliminary data.</text>
</comment>
<dbReference type="EMBL" id="JAZBJP010000065">
    <property type="protein sequence ID" value="MEE4425386.1"/>
    <property type="molecule type" value="Genomic_DNA"/>
</dbReference>
<feature type="domain" description="HTH marR-type" evidence="2">
    <location>
        <begin position="271"/>
        <end position="307"/>
    </location>
</feature>
<proteinExistence type="predicted"/>
<reference evidence="3 4" key="1">
    <citation type="submission" date="2023-12" db="EMBL/GenBank/DDBJ databases">
        <title>30 novel species of actinomycetes from the DSMZ collection.</title>
        <authorList>
            <person name="Nouioui I."/>
        </authorList>
    </citation>
    <scope>NUCLEOTIDE SEQUENCE [LARGE SCALE GENOMIC DNA]</scope>
    <source>
        <strain evidence="3 4">DSM 41528</strain>
    </source>
</reference>
<sequence length="327" mass="35307">MTEVVGLHLGTNVDIPVSIAFLPGVSVISLLADVLGVAQGVPVSRRRLLRKACPEYLADVMGPITAGGSLRIPESLLMRGELKESSMRDEVRRIAEMSPDAFLTDLERTFGGEVPPAWRKATDNPADFLNAYAGLARKVWDAVAPVWQQGKPLLEREIERAGVASVTGTMSAFLANLSPRIAFVDGNIQLPDHAPIEKGVTVRKLTLMPLVSGTRACAYHVDHHGHMYLGYPIAGLAPLLQGEAARAETAADALAMMLGDLRADILRTGNQPVTMGKLADLLHCTAGTVTYHCRQLEQAGLLSRERRGREVRILRTLRGDALVDALS</sequence>
<dbReference type="InterPro" id="IPR000835">
    <property type="entry name" value="HTH_MarR-typ"/>
</dbReference>
<dbReference type="Proteomes" id="UP001307760">
    <property type="component" value="Unassembled WGS sequence"/>
</dbReference>
<dbReference type="RefSeq" id="WP_261952362.1">
    <property type="nucleotide sequence ID" value="NZ_JAZBJP010000065.1"/>
</dbReference>
<protein>
    <submittedName>
        <fullName evidence="3">Helix-turn-helix domain-containing protein</fullName>
    </submittedName>
</protein>
<evidence type="ECO:0000259" key="2">
    <source>
        <dbReference type="Pfam" id="PF01047"/>
    </source>
</evidence>
<dbReference type="Gene3D" id="1.10.10.10">
    <property type="entry name" value="Winged helix-like DNA-binding domain superfamily/Winged helix DNA-binding domain"/>
    <property type="match status" value="1"/>
</dbReference>
<keyword evidence="4" id="KW-1185">Reference proteome</keyword>
<keyword evidence="1" id="KW-1133">Transmembrane helix</keyword>
<evidence type="ECO:0000313" key="3">
    <source>
        <dbReference type="EMBL" id="MEE4425386.1"/>
    </source>
</evidence>
<dbReference type="InterPro" id="IPR036388">
    <property type="entry name" value="WH-like_DNA-bd_sf"/>
</dbReference>
<dbReference type="InterPro" id="IPR036390">
    <property type="entry name" value="WH_DNA-bd_sf"/>
</dbReference>
<organism evidence="3 4">
    <name type="scientific">Streptomyces bugieae</name>
    <dbReference type="NCBI Taxonomy" id="3098223"/>
    <lineage>
        <taxon>Bacteria</taxon>
        <taxon>Bacillati</taxon>
        <taxon>Actinomycetota</taxon>
        <taxon>Actinomycetes</taxon>
        <taxon>Kitasatosporales</taxon>
        <taxon>Streptomycetaceae</taxon>
        <taxon>Streptomyces</taxon>
    </lineage>
</organism>
<feature type="transmembrane region" description="Helical" evidence="1">
    <location>
        <begin position="20"/>
        <end position="41"/>
    </location>
</feature>
<dbReference type="SUPFAM" id="SSF46785">
    <property type="entry name" value="Winged helix' DNA-binding domain"/>
    <property type="match status" value="1"/>
</dbReference>
<accession>A0ABU7P314</accession>
<dbReference type="Pfam" id="PF01047">
    <property type="entry name" value="MarR"/>
    <property type="match status" value="1"/>
</dbReference>
<evidence type="ECO:0000313" key="4">
    <source>
        <dbReference type="Proteomes" id="UP001307760"/>
    </source>
</evidence>
<gene>
    <name evidence="3" type="ORF">V2J85_39675</name>
</gene>